<dbReference type="Proteomes" id="UP000799324">
    <property type="component" value="Unassembled WGS sequence"/>
</dbReference>
<keyword evidence="4 5" id="KW-0408">Iron</keyword>
<accession>A0A6A6TDI4</accession>
<reference evidence="6" key="1">
    <citation type="journal article" date="2020" name="Stud. Mycol.">
        <title>101 Dothideomycetes genomes: a test case for predicting lifestyles and emergence of pathogens.</title>
        <authorList>
            <person name="Haridas S."/>
            <person name="Albert R."/>
            <person name="Binder M."/>
            <person name="Bloem J."/>
            <person name="Labutti K."/>
            <person name="Salamov A."/>
            <person name="Andreopoulos B."/>
            <person name="Baker S."/>
            <person name="Barry K."/>
            <person name="Bills G."/>
            <person name="Bluhm B."/>
            <person name="Cannon C."/>
            <person name="Castanera R."/>
            <person name="Culley D."/>
            <person name="Daum C."/>
            <person name="Ezra D."/>
            <person name="Gonzalez J."/>
            <person name="Henrissat B."/>
            <person name="Kuo A."/>
            <person name="Liang C."/>
            <person name="Lipzen A."/>
            <person name="Lutzoni F."/>
            <person name="Magnuson J."/>
            <person name="Mondo S."/>
            <person name="Nolan M."/>
            <person name="Ohm R."/>
            <person name="Pangilinan J."/>
            <person name="Park H.-J."/>
            <person name="Ramirez L."/>
            <person name="Alfaro M."/>
            <person name="Sun H."/>
            <person name="Tritt A."/>
            <person name="Yoshinaga Y."/>
            <person name="Zwiers L.-H."/>
            <person name="Turgeon B."/>
            <person name="Goodwin S."/>
            <person name="Spatafora J."/>
            <person name="Crous P."/>
            <person name="Grigoriev I."/>
        </authorList>
    </citation>
    <scope>NUCLEOTIDE SEQUENCE</scope>
    <source>
        <strain evidence="6">CBS 122681</strain>
    </source>
</reference>
<name>A0A6A6TDI4_9PLEO</name>
<keyword evidence="2 5" id="KW-0479">Metal-binding</keyword>
<organism evidence="6 7">
    <name type="scientific">Lophiostoma macrostomum CBS 122681</name>
    <dbReference type="NCBI Taxonomy" id="1314788"/>
    <lineage>
        <taxon>Eukaryota</taxon>
        <taxon>Fungi</taxon>
        <taxon>Dikarya</taxon>
        <taxon>Ascomycota</taxon>
        <taxon>Pezizomycotina</taxon>
        <taxon>Dothideomycetes</taxon>
        <taxon>Pleosporomycetidae</taxon>
        <taxon>Pleosporales</taxon>
        <taxon>Lophiostomataceae</taxon>
        <taxon>Lophiostoma</taxon>
    </lineage>
</organism>
<dbReference type="PANTHER" id="PTHR46300:SF12">
    <property type="entry name" value="P450, PUTATIVE (EUROFUNG)-RELATED"/>
    <property type="match status" value="1"/>
</dbReference>
<dbReference type="InterPro" id="IPR050364">
    <property type="entry name" value="Cytochrome_P450_fung"/>
</dbReference>
<gene>
    <name evidence="6" type="ORF">K491DRAFT_767073</name>
</gene>
<dbReference type="Gene3D" id="1.10.630.10">
    <property type="entry name" value="Cytochrome P450"/>
    <property type="match status" value="1"/>
</dbReference>
<evidence type="ECO:0000256" key="2">
    <source>
        <dbReference type="ARBA" id="ARBA00022723"/>
    </source>
</evidence>
<dbReference type="PANTHER" id="PTHR46300">
    <property type="entry name" value="P450, PUTATIVE (EUROFUNG)-RELATED-RELATED"/>
    <property type="match status" value="1"/>
</dbReference>
<feature type="binding site" description="axial binding residue" evidence="5">
    <location>
        <position position="444"/>
    </location>
    <ligand>
        <name>heme</name>
        <dbReference type="ChEBI" id="CHEBI:30413"/>
    </ligand>
    <ligandPart>
        <name>Fe</name>
        <dbReference type="ChEBI" id="CHEBI:18248"/>
    </ligandPart>
</feature>
<evidence type="ECO:0000313" key="6">
    <source>
        <dbReference type="EMBL" id="KAF2657742.1"/>
    </source>
</evidence>
<evidence type="ECO:0000256" key="5">
    <source>
        <dbReference type="PIRSR" id="PIRSR602401-1"/>
    </source>
</evidence>
<keyword evidence="5" id="KW-0349">Heme</keyword>
<sequence>MASITALLPTAFLAVGILVLAKLWRDFQFKKRYNFPPGPKGLPLVGNMFQMPPYHQGPWAKDLAEKYGEMFTIKVADNTWVFLNSSRVVNDLLEKRSSIYSSRPSYPYTSSLLSGDCRMVMQPYGAQWRSIRKIMHAILNIKNAPTFAPFQDLESKQLVYEVLQDPEKWYLANQRFANSVVMSVVFGKRIMDRMEDNVEALFDTSREFIMAMQPGANLVDTFYILDRLPTPLKWWRKRGQRGHDKVLKVYTTEVEDLRRRMEQGTCPPCFATKFLEDPETEKLGKTQTLFALGSLMEAGSDTSRMTISQIIAAAASDSSWVKKAQAQLDEVCGYATRLPEFSDRPRLEYLSAVVKEGFRWRPFAEIGVPHMLIKDDEYEGYRFPANTVFTWNNWALALGEKEHKDPIRFWPERWLDESIQGFKKERLEDPLAGHWGFGTGRRVCTGYHVGDTNVWIAIVRLLYCFDFHQVPGKEVDTMNINPGEHRWAPFDVEIKVRSEQHEKLIRKVGRPAIDVRY</sequence>
<protein>
    <submittedName>
        <fullName evidence="6">Cytochrome P450</fullName>
    </submittedName>
</protein>
<dbReference type="PRINTS" id="PR00463">
    <property type="entry name" value="EP450I"/>
</dbReference>
<proteinExistence type="inferred from homology"/>
<keyword evidence="7" id="KW-1185">Reference proteome</keyword>
<dbReference type="AlphaFoldDB" id="A0A6A6TDI4"/>
<dbReference type="GO" id="GO:0020037">
    <property type="term" value="F:heme binding"/>
    <property type="evidence" value="ECO:0007669"/>
    <property type="project" value="InterPro"/>
</dbReference>
<keyword evidence="3" id="KW-0560">Oxidoreductase</keyword>
<comment type="similarity">
    <text evidence="1">Belongs to the cytochrome P450 family.</text>
</comment>
<dbReference type="SUPFAM" id="SSF48264">
    <property type="entry name" value="Cytochrome P450"/>
    <property type="match status" value="1"/>
</dbReference>
<evidence type="ECO:0000256" key="1">
    <source>
        <dbReference type="ARBA" id="ARBA00010617"/>
    </source>
</evidence>
<dbReference type="InterPro" id="IPR001128">
    <property type="entry name" value="Cyt_P450"/>
</dbReference>
<dbReference type="OrthoDB" id="1103324at2759"/>
<evidence type="ECO:0000256" key="4">
    <source>
        <dbReference type="ARBA" id="ARBA00023004"/>
    </source>
</evidence>
<dbReference type="InterPro" id="IPR002401">
    <property type="entry name" value="Cyt_P450_E_grp-I"/>
</dbReference>
<dbReference type="InterPro" id="IPR036396">
    <property type="entry name" value="Cyt_P450_sf"/>
</dbReference>
<evidence type="ECO:0000313" key="7">
    <source>
        <dbReference type="Proteomes" id="UP000799324"/>
    </source>
</evidence>
<dbReference type="GO" id="GO:0005506">
    <property type="term" value="F:iron ion binding"/>
    <property type="evidence" value="ECO:0007669"/>
    <property type="project" value="InterPro"/>
</dbReference>
<dbReference type="EMBL" id="MU004322">
    <property type="protein sequence ID" value="KAF2657742.1"/>
    <property type="molecule type" value="Genomic_DNA"/>
</dbReference>
<dbReference type="GO" id="GO:0004497">
    <property type="term" value="F:monooxygenase activity"/>
    <property type="evidence" value="ECO:0007669"/>
    <property type="project" value="InterPro"/>
</dbReference>
<dbReference type="Pfam" id="PF00067">
    <property type="entry name" value="p450"/>
    <property type="match status" value="1"/>
</dbReference>
<dbReference type="CDD" id="cd11065">
    <property type="entry name" value="CYP64-like"/>
    <property type="match status" value="1"/>
</dbReference>
<comment type="cofactor">
    <cofactor evidence="5">
        <name>heme</name>
        <dbReference type="ChEBI" id="CHEBI:30413"/>
    </cofactor>
</comment>
<evidence type="ECO:0000256" key="3">
    <source>
        <dbReference type="ARBA" id="ARBA00023002"/>
    </source>
</evidence>
<dbReference type="GO" id="GO:0016705">
    <property type="term" value="F:oxidoreductase activity, acting on paired donors, with incorporation or reduction of molecular oxygen"/>
    <property type="evidence" value="ECO:0007669"/>
    <property type="project" value="InterPro"/>
</dbReference>